<sequence>MDCLFIPFQQPFNIISKNLKVAKYCVISLQKKKTALRKLLKTL</sequence>
<keyword evidence="2" id="KW-1185">Reference proteome</keyword>
<comment type="caution">
    <text evidence="1">The sequence shown here is derived from an EMBL/GenBank/DDBJ whole genome shotgun (WGS) entry which is preliminary data.</text>
</comment>
<reference evidence="1 2" key="1">
    <citation type="submission" date="2015-01" db="EMBL/GenBank/DDBJ databases">
        <title>Jeotgalibacillus campisalis genome sequencing.</title>
        <authorList>
            <person name="Goh K.M."/>
            <person name="Chan K.-G."/>
            <person name="Yaakop A.S."/>
            <person name="Ee R."/>
            <person name="Gan H.M."/>
            <person name="Chan C.S."/>
        </authorList>
    </citation>
    <scope>NUCLEOTIDE SEQUENCE [LARGE SCALE GENOMIC DNA]</scope>
    <source>
        <strain evidence="1 2">SF-57</strain>
    </source>
</reference>
<dbReference type="Proteomes" id="UP000031972">
    <property type="component" value="Unassembled WGS sequence"/>
</dbReference>
<dbReference type="EMBL" id="JXRR01000014">
    <property type="protein sequence ID" value="KIL47787.1"/>
    <property type="molecule type" value="Genomic_DNA"/>
</dbReference>
<protein>
    <submittedName>
        <fullName evidence="1">Uncharacterized protein</fullName>
    </submittedName>
</protein>
<evidence type="ECO:0000313" key="2">
    <source>
        <dbReference type="Proteomes" id="UP000031972"/>
    </source>
</evidence>
<gene>
    <name evidence="1" type="ORF">KR50_19540</name>
</gene>
<name>A0A0C2VFX0_9BACL</name>
<dbReference type="AlphaFoldDB" id="A0A0C2VFX0"/>
<accession>A0A0C2VFX0</accession>
<evidence type="ECO:0000313" key="1">
    <source>
        <dbReference type="EMBL" id="KIL47787.1"/>
    </source>
</evidence>
<proteinExistence type="predicted"/>
<dbReference type="PATRIC" id="fig|220754.4.peg.1973"/>
<organism evidence="1 2">
    <name type="scientific">Jeotgalibacillus campisalis</name>
    <dbReference type="NCBI Taxonomy" id="220754"/>
    <lineage>
        <taxon>Bacteria</taxon>
        <taxon>Bacillati</taxon>
        <taxon>Bacillota</taxon>
        <taxon>Bacilli</taxon>
        <taxon>Bacillales</taxon>
        <taxon>Caryophanaceae</taxon>
        <taxon>Jeotgalibacillus</taxon>
    </lineage>
</organism>